<comment type="caution">
    <text evidence="2">The sequence shown here is derived from an EMBL/GenBank/DDBJ whole genome shotgun (WGS) entry which is preliminary data.</text>
</comment>
<feature type="region of interest" description="Disordered" evidence="1">
    <location>
        <begin position="162"/>
        <end position="184"/>
    </location>
</feature>
<name>A0A225WY39_9STRA</name>
<keyword evidence="3" id="KW-1185">Reference proteome</keyword>
<feature type="region of interest" description="Disordered" evidence="1">
    <location>
        <begin position="1"/>
        <end position="29"/>
    </location>
</feature>
<feature type="compositionally biased region" description="Basic and acidic residues" evidence="1">
    <location>
        <begin position="166"/>
        <end position="181"/>
    </location>
</feature>
<proteinExistence type="predicted"/>
<dbReference type="OrthoDB" id="128557at2759"/>
<sequence>MSKLRLPKLKLPDESSTGKSSTPTPSPKQVVYVRLRRCERANQVVLSSAEKYSFAKAMVEPLLNHLSSLGREDTEFYEELQAWKSTVEEGLRVGESREKADEVLNPEGADDDDELYQRVNSTIDPVDAMATVNQMEVFENQNIEDVTDGISSGDDIPLTQLAVSGPDDRTAPQSEKKDEASTTRQVDVINVPKPKRRTQSRSTRSALTQLRQSKFTSARLAVHKYPTGLTVKLDELITWARNTPNVKHVLTTLEKYPVQLTDAYLRSRVIECQWEVMRTADNMHPFRYSC</sequence>
<accession>A0A225WY39</accession>
<evidence type="ECO:0000256" key="1">
    <source>
        <dbReference type="SAM" id="MobiDB-lite"/>
    </source>
</evidence>
<dbReference type="Proteomes" id="UP000198211">
    <property type="component" value="Unassembled WGS sequence"/>
</dbReference>
<protein>
    <submittedName>
        <fullName evidence="2">Uncharacterized protein</fullName>
    </submittedName>
</protein>
<reference evidence="3" key="1">
    <citation type="submission" date="2017-03" db="EMBL/GenBank/DDBJ databases">
        <title>Phytopthora megakarya and P. palmivora, two closely related causual agents of cacao black pod achieved similar genome size and gene model numbers by different mechanisms.</title>
        <authorList>
            <person name="Ali S."/>
            <person name="Shao J."/>
            <person name="Larry D.J."/>
            <person name="Kronmiller B."/>
            <person name="Shen D."/>
            <person name="Strem M.D."/>
            <person name="Melnick R.L."/>
            <person name="Guiltinan M.J."/>
            <person name="Tyler B.M."/>
            <person name="Meinhardt L.W."/>
            <person name="Bailey B.A."/>
        </authorList>
    </citation>
    <scope>NUCLEOTIDE SEQUENCE [LARGE SCALE GENOMIC DNA]</scope>
    <source>
        <strain evidence="3">zdho120</strain>
    </source>
</reference>
<dbReference type="AlphaFoldDB" id="A0A225WY39"/>
<evidence type="ECO:0000313" key="3">
    <source>
        <dbReference type="Proteomes" id="UP000198211"/>
    </source>
</evidence>
<gene>
    <name evidence="2" type="ORF">PHMEG_0002674</name>
</gene>
<dbReference type="EMBL" id="NBNE01000124">
    <property type="protein sequence ID" value="OWZ22596.1"/>
    <property type="molecule type" value="Genomic_DNA"/>
</dbReference>
<evidence type="ECO:0000313" key="2">
    <source>
        <dbReference type="EMBL" id="OWZ22596.1"/>
    </source>
</evidence>
<organism evidence="2 3">
    <name type="scientific">Phytophthora megakarya</name>
    <dbReference type="NCBI Taxonomy" id="4795"/>
    <lineage>
        <taxon>Eukaryota</taxon>
        <taxon>Sar</taxon>
        <taxon>Stramenopiles</taxon>
        <taxon>Oomycota</taxon>
        <taxon>Peronosporomycetes</taxon>
        <taxon>Peronosporales</taxon>
        <taxon>Peronosporaceae</taxon>
        <taxon>Phytophthora</taxon>
    </lineage>
</organism>